<reference evidence="3" key="1">
    <citation type="journal article" date="2019" name="Int. J. Syst. Evol. Microbiol.">
        <title>The Global Catalogue of Microorganisms (GCM) 10K type strain sequencing project: providing services to taxonomists for standard genome sequencing and annotation.</title>
        <authorList>
            <consortium name="The Broad Institute Genomics Platform"/>
            <consortium name="The Broad Institute Genome Sequencing Center for Infectious Disease"/>
            <person name="Wu L."/>
            <person name="Ma J."/>
        </authorList>
    </citation>
    <scope>NUCLEOTIDE SEQUENCE [LARGE SCALE GENOMIC DNA]</scope>
    <source>
        <strain evidence="3">CGMCC 1.19062</strain>
    </source>
</reference>
<dbReference type="Proteomes" id="UP001597295">
    <property type="component" value="Unassembled WGS sequence"/>
</dbReference>
<evidence type="ECO:0000259" key="1">
    <source>
        <dbReference type="Pfam" id="PF14206"/>
    </source>
</evidence>
<dbReference type="RefSeq" id="WP_379874933.1">
    <property type="nucleotide sequence ID" value="NZ_JBHUIP010000003.1"/>
</dbReference>
<sequence>MFAFWEDDGQDDHDADLIRGGPNSDLSLTQARLNFKSFGASEERFLESVRAPREEEK</sequence>
<dbReference type="InterPro" id="IPR025983">
    <property type="entry name" value="Cys_rich_CPCC"/>
</dbReference>
<evidence type="ECO:0000313" key="3">
    <source>
        <dbReference type="Proteomes" id="UP001597295"/>
    </source>
</evidence>
<proteinExistence type="predicted"/>
<protein>
    <submittedName>
        <fullName evidence="2">CPCC family cysteine-rich protein</fullName>
    </submittedName>
</protein>
<evidence type="ECO:0000313" key="2">
    <source>
        <dbReference type="EMBL" id="MFD2262023.1"/>
    </source>
</evidence>
<keyword evidence="3" id="KW-1185">Reference proteome</keyword>
<name>A0ABW5DNC3_9PROT</name>
<dbReference type="Pfam" id="PF14206">
    <property type="entry name" value="Cys_rich_CPCC"/>
    <property type="match status" value="1"/>
</dbReference>
<gene>
    <name evidence="2" type="ORF">ACFSM5_03925</name>
</gene>
<organism evidence="2 3">
    <name type="scientific">Lacibacterium aquatile</name>
    <dbReference type="NCBI Taxonomy" id="1168082"/>
    <lineage>
        <taxon>Bacteria</taxon>
        <taxon>Pseudomonadati</taxon>
        <taxon>Pseudomonadota</taxon>
        <taxon>Alphaproteobacteria</taxon>
        <taxon>Rhodospirillales</taxon>
        <taxon>Rhodospirillaceae</taxon>
    </lineage>
</organism>
<dbReference type="EMBL" id="JBHUIP010000003">
    <property type="protein sequence ID" value="MFD2262023.1"/>
    <property type="molecule type" value="Genomic_DNA"/>
</dbReference>
<feature type="domain" description="Cysteine-rich CPCC" evidence="1">
    <location>
        <begin position="4"/>
        <end position="56"/>
    </location>
</feature>
<comment type="caution">
    <text evidence="2">The sequence shown here is derived from an EMBL/GenBank/DDBJ whole genome shotgun (WGS) entry which is preliminary data.</text>
</comment>
<accession>A0ABW5DNC3</accession>